<protein>
    <recommendedName>
        <fullName evidence="11">FAD dependent oxidoreductase domain-containing protein</fullName>
    </recommendedName>
</protein>
<dbReference type="InterPro" id="IPR036188">
    <property type="entry name" value="FAD/NAD-bd_sf"/>
</dbReference>
<feature type="domain" description="FAD dependent oxidoreductase" evidence="11">
    <location>
        <begin position="12"/>
        <end position="376"/>
    </location>
</feature>
<evidence type="ECO:0000256" key="6">
    <source>
        <dbReference type="ARBA" id="ARBA00022694"/>
    </source>
</evidence>
<keyword evidence="10" id="KW-0472">Membrane</keyword>
<keyword evidence="1" id="KW-0963">Cytoplasm</keyword>
<evidence type="ECO:0000256" key="1">
    <source>
        <dbReference type="ARBA" id="ARBA00022490"/>
    </source>
</evidence>
<keyword evidence="4" id="KW-0808">Transferase</keyword>
<dbReference type="InterPro" id="IPR017610">
    <property type="entry name" value="tRNA_S-uridine_synth_MnmC_C"/>
</dbReference>
<dbReference type="RefSeq" id="WP_109020327.1">
    <property type="nucleotide sequence ID" value="NZ_AP025028.1"/>
</dbReference>
<keyword evidence="3" id="KW-0285">Flavoprotein</keyword>
<evidence type="ECO:0000256" key="9">
    <source>
        <dbReference type="ARBA" id="ARBA00023268"/>
    </source>
</evidence>
<keyword evidence="6" id="KW-0819">tRNA processing</keyword>
<sequence length="412" mass="46918">MAESDKPQVYEAVIIGGGVAGASVAYALSKRKIKTLLLEKKGNLSEGASGNPSGLIYPFLTKHKTSESIFSLSAFRFLNEEWEKIENFAASEKFSFYKNGICFLTDSESDKDRYFHSIESHGLAKEETFIKNDISFLPGKEALYFPKGKTISPPIYVSLLCKLSSPHLTIHTYENFLEWEDNSPIQINTDKRIYQTDKFFLCLANEVLEMQRTKWLPIKKVRGQIVLLPESKLLSQITSSVLFGHYLTEDMGSGSVLGASFDEFKYEETSRVHETVELLESAKRQLPILKTYWEDLEKSPETLGTRVSYRSQTQDRRPILGKLPNAEQFKRDNPYKKGESHIRKPPIISYYKDVSILGGLGSRGLNHSLFGAEIVVRESLGENLPIESDLFEDFKPERFLIRNWKRGTPIED</sequence>
<evidence type="ECO:0000256" key="3">
    <source>
        <dbReference type="ARBA" id="ARBA00022630"/>
    </source>
</evidence>
<feature type="transmembrane region" description="Helical" evidence="10">
    <location>
        <begin position="12"/>
        <end position="29"/>
    </location>
</feature>
<dbReference type="PANTHER" id="PTHR13847:SF283">
    <property type="entry name" value="TRNA 5-METHYLAMINOMETHYL-2-THIOURIDINE BIOSYNTHESIS BIFUNCTIONAL PROTEIN MNMC"/>
    <property type="match status" value="1"/>
</dbReference>
<evidence type="ECO:0000313" key="12">
    <source>
        <dbReference type="EMBL" id="BDA79678.1"/>
    </source>
</evidence>
<evidence type="ECO:0000256" key="10">
    <source>
        <dbReference type="SAM" id="Phobius"/>
    </source>
</evidence>
<dbReference type="Proteomes" id="UP000245263">
    <property type="component" value="Chromosome 1"/>
</dbReference>
<evidence type="ECO:0000256" key="5">
    <source>
        <dbReference type="ARBA" id="ARBA00022691"/>
    </source>
</evidence>
<dbReference type="Gene3D" id="3.30.9.10">
    <property type="entry name" value="D-Amino Acid Oxidase, subunit A, domain 2"/>
    <property type="match status" value="1"/>
</dbReference>
<dbReference type="InterPro" id="IPR006076">
    <property type="entry name" value="FAD-dep_OxRdtase"/>
</dbReference>
<keyword evidence="10" id="KW-1133">Transmembrane helix</keyword>
<accession>A0ABM7UL63</accession>
<dbReference type="NCBIfam" id="TIGR03197">
    <property type="entry name" value="MnmC_Cterm"/>
    <property type="match status" value="1"/>
</dbReference>
<name>A0ABM7UL63_9LEPT</name>
<dbReference type="SUPFAM" id="SSF51905">
    <property type="entry name" value="FAD/NAD(P)-binding domain"/>
    <property type="match status" value="1"/>
</dbReference>
<dbReference type="Gene3D" id="3.50.50.60">
    <property type="entry name" value="FAD/NAD(P)-binding domain"/>
    <property type="match status" value="1"/>
</dbReference>
<keyword evidence="8" id="KW-0560">Oxidoreductase</keyword>
<evidence type="ECO:0000256" key="8">
    <source>
        <dbReference type="ARBA" id="ARBA00023002"/>
    </source>
</evidence>
<keyword evidence="7" id="KW-0274">FAD</keyword>
<dbReference type="Pfam" id="PF01266">
    <property type="entry name" value="DAO"/>
    <property type="match status" value="1"/>
</dbReference>
<dbReference type="EMBL" id="AP025028">
    <property type="protein sequence ID" value="BDA79678.1"/>
    <property type="molecule type" value="Genomic_DNA"/>
</dbReference>
<keyword evidence="5" id="KW-0949">S-adenosyl-L-methionine</keyword>
<evidence type="ECO:0000256" key="7">
    <source>
        <dbReference type="ARBA" id="ARBA00022827"/>
    </source>
</evidence>
<evidence type="ECO:0000313" key="13">
    <source>
        <dbReference type="Proteomes" id="UP000245263"/>
    </source>
</evidence>
<gene>
    <name evidence="12" type="ORF">LPTSP3_g26080</name>
</gene>
<dbReference type="PANTHER" id="PTHR13847">
    <property type="entry name" value="SARCOSINE DEHYDROGENASE-RELATED"/>
    <property type="match status" value="1"/>
</dbReference>
<keyword evidence="9" id="KW-0511">Multifunctional enzyme</keyword>
<keyword evidence="10" id="KW-0812">Transmembrane</keyword>
<reference evidence="12 13" key="1">
    <citation type="submission" date="2021-08" db="EMBL/GenBank/DDBJ databases">
        <title>Complete genome sequence of Leptospira kobayashii strain E30.</title>
        <authorList>
            <person name="Nakao R."/>
            <person name="Nakamura S."/>
            <person name="Masuzawa T."/>
            <person name="Koizumi N."/>
        </authorList>
    </citation>
    <scope>NUCLEOTIDE SEQUENCE [LARGE SCALE GENOMIC DNA]</scope>
    <source>
        <strain evidence="12 13">E30</strain>
    </source>
</reference>
<keyword evidence="2" id="KW-0489">Methyltransferase</keyword>
<keyword evidence="13" id="KW-1185">Reference proteome</keyword>
<evidence type="ECO:0000259" key="11">
    <source>
        <dbReference type="Pfam" id="PF01266"/>
    </source>
</evidence>
<proteinExistence type="predicted"/>
<organism evidence="12 13">
    <name type="scientific">Leptospira kobayashii</name>
    <dbReference type="NCBI Taxonomy" id="1917830"/>
    <lineage>
        <taxon>Bacteria</taxon>
        <taxon>Pseudomonadati</taxon>
        <taxon>Spirochaetota</taxon>
        <taxon>Spirochaetia</taxon>
        <taxon>Leptospirales</taxon>
        <taxon>Leptospiraceae</taxon>
        <taxon>Leptospira</taxon>
    </lineage>
</organism>
<evidence type="ECO:0000256" key="2">
    <source>
        <dbReference type="ARBA" id="ARBA00022603"/>
    </source>
</evidence>
<evidence type="ECO:0000256" key="4">
    <source>
        <dbReference type="ARBA" id="ARBA00022679"/>
    </source>
</evidence>